<protein>
    <submittedName>
        <fullName evidence="2">Uncharacterized protein</fullName>
    </submittedName>
</protein>
<evidence type="ECO:0000313" key="2">
    <source>
        <dbReference type="EMBL" id="MPM61020.1"/>
    </source>
</evidence>
<accession>A0A645B6F9</accession>
<comment type="caution">
    <text evidence="2">The sequence shown here is derived from an EMBL/GenBank/DDBJ whole genome shotgun (WGS) entry which is preliminary data.</text>
</comment>
<sequence>MGDEGVVDLLGVFLKDGFHNPVVFTIGLLGGAAGVALRPEHAHSKALLEQGFAESY</sequence>
<dbReference type="EMBL" id="VSSQ01018107">
    <property type="protein sequence ID" value="MPM61020.1"/>
    <property type="molecule type" value="Genomic_DNA"/>
</dbReference>
<keyword evidence="1" id="KW-1133">Transmembrane helix</keyword>
<dbReference type="AlphaFoldDB" id="A0A645B6F9"/>
<feature type="transmembrane region" description="Helical" evidence="1">
    <location>
        <begin position="18"/>
        <end position="37"/>
    </location>
</feature>
<evidence type="ECO:0000256" key="1">
    <source>
        <dbReference type="SAM" id="Phobius"/>
    </source>
</evidence>
<reference evidence="2" key="1">
    <citation type="submission" date="2019-08" db="EMBL/GenBank/DDBJ databases">
        <authorList>
            <person name="Kucharzyk K."/>
            <person name="Murdoch R.W."/>
            <person name="Higgins S."/>
            <person name="Loffler F."/>
        </authorList>
    </citation>
    <scope>NUCLEOTIDE SEQUENCE</scope>
</reference>
<proteinExistence type="predicted"/>
<organism evidence="2">
    <name type="scientific">bioreactor metagenome</name>
    <dbReference type="NCBI Taxonomy" id="1076179"/>
    <lineage>
        <taxon>unclassified sequences</taxon>
        <taxon>metagenomes</taxon>
        <taxon>ecological metagenomes</taxon>
    </lineage>
</organism>
<gene>
    <name evidence="2" type="ORF">SDC9_107874</name>
</gene>
<name>A0A645B6F9_9ZZZZ</name>
<keyword evidence="1" id="KW-0812">Transmembrane</keyword>
<keyword evidence="1" id="KW-0472">Membrane</keyword>